<organism evidence="1">
    <name type="scientific">Nitratidesulfovibrio vulgaris (strain DSM 19637 / Miyazaki F)</name>
    <name type="common">Desulfovibrio vulgaris</name>
    <dbReference type="NCBI Taxonomy" id="883"/>
    <lineage>
        <taxon>Bacteria</taxon>
        <taxon>Pseudomonadati</taxon>
        <taxon>Thermodesulfobacteriota</taxon>
        <taxon>Desulfovibrionia</taxon>
        <taxon>Desulfovibrionales</taxon>
        <taxon>Desulfovibrionaceae</taxon>
        <taxon>Nitratidesulfovibrio</taxon>
    </lineage>
</organism>
<dbReference type="HOGENOM" id="CLU_932952_0_0_7"/>
<dbReference type="OrthoDB" id="5456964at2"/>
<dbReference type="AlphaFoldDB" id="B8DLY5"/>
<accession>B8DLY5</accession>
<protein>
    <recommendedName>
        <fullName evidence="2">DUF1351 domain-containing protein</fullName>
    </recommendedName>
</protein>
<name>B8DLY5_NITV9</name>
<proteinExistence type="predicted"/>
<dbReference type="Pfam" id="PF07083">
    <property type="entry name" value="DUF1351"/>
    <property type="match status" value="1"/>
</dbReference>
<dbReference type="EMBL" id="CP001197">
    <property type="protein sequence ID" value="ACL08629.1"/>
    <property type="molecule type" value="Genomic_DNA"/>
</dbReference>
<dbReference type="eggNOG" id="ENOG5033BYN">
    <property type="taxonomic scope" value="Bacteria"/>
</dbReference>
<dbReference type="InterPro" id="IPR009785">
    <property type="entry name" value="Prophage_Lj928_Orf309"/>
</dbReference>
<dbReference type="STRING" id="883.DvMF_1683"/>
<sequence>MTEPKITETLPAISFNAEELEAWVRAIVANYEGLVVTEDMVPAIKSEMAGLNKVRDRLEAARKEAVRRVSAPIREFEDRIKAVTAIIVEARAGLDAQVKAFEELQRADKRREVQFLITATLDEHGLPGLDIPIQDGWLNKTKPLRTIKAEVEAIILRHIQQQRERAALEQARQDRAVAIEQKVEALAEIYGFSLPASSFLRLQDLQVPLAEALTQIEQAYSARAQAMRIALAAPAATPSRSAQVLQPVAPSAAPGRPLRKTLTITLEYDAMREPAVLASLRHLESLCASFTRTPGMRAA</sequence>
<evidence type="ECO:0000313" key="1">
    <source>
        <dbReference type="EMBL" id="ACL08629.1"/>
    </source>
</evidence>
<reference evidence="1" key="1">
    <citation type="submission" date="2008-10" db="EMBL/GenBank/DDBJ databases">
        <title>Complete sequence of Desulfovibrio vulgaris str. 'Miyazaki F'.</title>
        <authorList>
            <person name="Lucas S."/>
            <person name="Copeland A."/>
            <person name="Lapidus A."/>
            <person name="Glavina del Rio T."/>
            <person name="Dalin E."/>
            <person name="Tice H."/>
            <person name="Bruce D."/>
            <person name="Goodwin L."/>
            <person name="Pitluck S."/>
            <person name="Sims D."/>
            <person name="Brettin T."/>
            <person name="Detter J.C."/>
            <person name="Han C."/>
            <person name="Larimer F."/>
            <person name="Land M."/>
            <person name="Hauser L."/>
            <person name="Kyrpides N."/>
            <person name="Mikhailova N."/>
            <person name="Hazen T.C."/>
            <person name="Richardson P."/>
        </authorList>
    </citation>
    <scope>NUCLEOTIDE SEQUENCE</scope>
    <source>
        <strain evidence="1">Miyazaki F</strain>
    </source>
</reference>
<evidence type="ECO:0008006" key="2">
    <source>
        <dbReference type="Google" id="ProtNLM"/>
    </source>
</evidence>
<dbReference type="KEGG" id="dvm:DvMF_1683"/>
<gene>
    <name evidence="1" type="ordered locus">DvMF_1683</name>
</gene>